<evidence type="ECO:0000313" key="2">
    <source>
        <dbReference type="EMBL" id="MBO8431642.1"/>
    </source>
</evidence>
<dbReference type="Gene3D" id="3.90.550.10">
    <property type="entry name" value="Spore Coat Polysaccharide Biosynthesis Protein SpsA, Chain A"/>
    <property type="match status" value="1"/>
</dbReference>
<dbReference type="GO" id="GO:0008168">
    <property type="term" value="F:methyltransferase activity"/>
    <property type="evidence" value="ECO:0007669"/>
    <property type="project" value="UniProtKB-KW"/>
</dbReference>
<accession>A0A9D9DPE3</accession>
<sequence>VMLMNLEKMREENFFKKFINTAKSITPPLYFADQDIFNIICFNRVKYINQVWDVVTNTDWIAEHFPSQVSDRIHNEYKNNLMFANIIHYVSQNWKEMHKPYTDIYWGYVSKLPKFVRYDLQKKIIKDRYDISEKEKVKKLFSLNLKTNIAYIFGKKIRDKSEKYYYDNIHEQAFLQDFHKYFARKDFQDKYSALIRNLDEESIKTIDTTIKQINRTKRLSDGVSSVDLYSQYEKSMFKKLDKEFFSKTLTVNENLFRYKNYFLPANYFGPSVFYYKHCIEYINNIDAIKGKCIIDAGASVGDSALIFSELDCDRIYSFEPNKETFDLLNSTIKINMLSKVVPVRLALGSESTVRKLQLCGSGSTLLIDEHSQSDYETQDTYVVRLDDYVKQHNIRVGLIKTDLEGFEQEFLKGAEYTIKTQRPILLISLYHKASDYFEIKPVIESWNLGYRFKIVKPLIYNVVNAETMLVAEVNED</sequence>
<protein>
    <submittedName>
        <fullName evidence="2">FkbM family methyltransferase</fullName>
    </submittedName>
</protein>
<dbReference type="AlphaFoldDB" id="A0A9D9DPE3"/>
<keyword evidence="2" id="KW-0489">Methyltransferase</keyword>
<dbReference type="PANTHER" id="PTHR34203:SF15">
    <property type="entry name" value="SLL1173 PROTEIN"/>
    <property type="match status" value="1"/>
</dbReference>
<dbReference type="GO" id="GO:0016757">
    <property type="term" value="F:glycosyltransferase activity"/>
    <property type="evidence" value="ECO:0007669"/>
    <property type="project" value="InterPro"/>
</dbReference>
<dbReference type="Proteomes" id="UP000823632">
    <property type="component" value="Unassembled WGS sequence"/>
</dbReference>
<dbReference type="PANTHER" id="PTHR34203">
    <property type="entry name" value="METHYLTRANSFERASE, FKBM FAMILY PROTEIN"/>
    <property type="match status" value="1"/>
</dbReference>
<evidence type="ECO:0000259" key="1">
    <source>
        <dbReference type="Pfam" id="PF05050"/>
    </source>
</evidence>
<reference evidence="2" key="1">
    <citation type="submission" date="2020-10" db="EMBL/GenBank/DDBJ databases">
        <authorList>
            <person name="Gilroy R."/>
        </authorList>
    </citation>
    <scope>NUCLEOTIDE SEQUENCE</scope>
    <source>
        <strain evidence="2">10192</strain>
    </source>
</reference>
<comment type="caution">
    <text evidence="2">The sequence shown here is derived from an EMBL/GenBank/DDBJ whole genome shotgun (WGS) entry which is preliminary data.</text>
</comment>
<dbReference type="InterPro" id="IPR002495">
    <property type="entry name" value="Glyco_trans_8"/>
</dbReference>
<organism evidence="2 3">
    <name type="scientific">Candidatus Scatousia excrementipullorum</name>
    <dbReference type="NCBI Taxonomy" id="2840936"/>
    <lineage>
        <taxon>Bacteria</taxon>
        <taxon>Candidatus Scatousia</taxon>
    </lineage>
</organism>
<dbReference type="Pfam" id="PF01501">
    <property type="entry name" value="Glyco_transf_8"/>
    <property type="match status" value="1"/>
</dbReference>
<name>A0A9D9DPE3_9BACT</name>
<dbReference type="Gene3D" id="3.40.50.150">
    <property type="entry name" value="Vaccinia Virus protein VP39"/>
    <property type="match status" value="1"/>
</dbReference>
<dbReference type="SUPFAM" id="SSF53335">
    <property type="entry name" value="S-adenosyl-L-methionine-dependent methyltransferases"/>
    <property type="match status" value="1"/>
</dbReference>
<dbReference type="InterPro" id="IPR029063">
    <property type="entry name" value="SAM-dependent_MTases_sf"/>
</dbReference>
<dbReference type="EMBL" id="JADIND010000218">
    <property type="protein sequence ID" value="MBO8431642.1"/>
    <property type="molecule type" value="Genomic_DNA"/>
</dbReference>
<dbReference type="InterPro" id="IPR052514">
    <property type="entry name" value="SAM-dependent_MTase"/>
</dbReference>
<gene>
    <name evidence="2" type="ORF">IAC76_09675</name>
</gene>
<evidence type="ECO:0000313" key="3">
    <source>
        <dbReference type="Proteomes" id="UP000823632"/>
    </source>
</evidence>
<feature type="domain" description="Methyltransferase FkbM" evidence="1">
    <location>
        <begin position="295"/>
        <end position="452"/>
    </location>
</feature>
<feature type="non-terminal residue" evidence="2">
    <location>
        <position position="1"/>
    </location>
</feature>
<keyword evidence="2" id="KW-0808">Transferase</keyword>
<dbReference type="InterPro" id="IPR029044">
    <property type="entry name" value="Nucleotide-diphossugar_trans"/>
</dbReference>
<reference evidence="2" key="2">
    <citation type="journal article" date="2021" name="PeerJ">
        <title>Extensive microbial diversity within the chicken gut microbiome revealed by metagenomics and culture.</title>
        <authorList>
            <person name="Gilroy R."/>
            <person name="Ravi A."/>
            <person name="Getino M."/>
            <person name="Pursley I."/>
            <person name="Horton D.L."/>
            <person name="Alikhan N.F."/>
            <person name="Baker D."/>
            <person name="Gharbi K."/>
            <person name="Hall N."/>
            <person name="Watson M."/>
            <person name="Adriaenssens E.M."/>
            <person name="Foster-Nyarko E."/>
            <person name="Jarju S."/>
            <person name="Secka A."/>
            <person name="Antonio M."/>
            <person name="Oren A."/>
            <person name="Chaudhuri R.R."/>
            <person name="La Ragione R."/>
            <person name="Hildebrand F."/>
            <person name="Pallen M.J."/>
        </authorList>
    </citation>
    <scope>NUCLEOTIDE SEQUENCE</scope>
    <source>
        <strain evidence="2">10192</strain>
    </source>
</reference>
<dbReference type="SUPFAM" id="SSF53448">
    <property type="entry name" value="Nucleotide-diphospho-sugar transferases"/>
    <property type="match status" value="1"/>
</dbReference>
<dbReference type="Pfam" id="PF05050">
    <property type="entry name" value="Methyltransf_21"/>
    <property type="match status" value="1"/>
</dbReference>
<dbReference type="InterPro" id="IPR006342">
    <property type="entry name" value="FkbM_mtfrase"/>
</dbReference>
<proteinExistence type="predicted"/>
<dbReference type="NCBIfam" id="TIGR01444">
    <property type="entry name" value="fkbM_fam"/>
    <property type="match status" value="1"/>
</dbReference>
<dbReference type="GO" id="GO:0032259">
    <property type="term" value="P:methylation"/>
    <property type="evidence" value="ECO:0007669"/>
    <property type="project" value="UniProtKB-KW"/>
</dbReference>